<proteinExistence type="predicted"/>
<organism evidence="2">
    <name type="scientific">viral metagenome</name>
    <dbReference type="NCBI Taxonomy" id="1070528"/>
    <lineage>
        <taxon>unclassified sequences</taxon>
        <taxon>metagenomes</taxon>
        <taxon>organismal metagenomes</taxon>
    </lineage>
</organism>
<evidence type="ECO:0000313" key="2">
    <source>
        <dbReference type="EMBL" id="QHT99594.1"/>
    </source>
</evidence>
<sequence>MTLISLREYGYAINDDKEQRTYCMQQCLDQNNTSEFIRHCLYVGQFQEIILDDFLSLDIGLDENTKWKILELKRKHGYHDAKKEFKQRIEDIEYKNDNLQKQVFELKQHKDELAFMEQYIDMLRNKIIKLTNDEEMDCNPRKRTFSRYNAL</sequence>
<reference evidence="2" key="1">
    <citation type="journal article" date="2020" name="Nature">
        <title>Giant virus diversity and host interactions through global metagenomics.</title>
        <authorList>
            <person name="Schulz F."/>
            <person name="Roux S."/>
            <person name="Paez-Espino D."/>
            <person name="Jungbluth S."/>
            <person name="Walsh D.A."/>
            <person name="Denef V.J."/>
            <person name="McMahon K.D."/>
            <person name="Konstantinidis K.T."/>
            <person name="Eloe-Fadrosh E.A."/>
            <person name="Kyrpides N.C."/>
            <person name="Woyke T."/>
        </authorList>
    </citation>
    <scope>NUCLEOTIDE SEQUENCE</scope>
    <source>
        <strain evidence="2">GVMAG-M-3300025727-45</strain>
    </source>
</reference>
<dbReference type="EMBL" id="MN740311">
    <property type="protein sequence ID" value="QHT99594.1"/>
    <property type="molecule type" value="Genomic_DNA"/>
</dbReference>
<accession>A0A6C0J1Q2</accession>
<feature type="coiled-coil region" evidence="1">
    <location>
        <begin position="82"/>
        <end position="126"/>
    </location>
</feature>
<keyword evidence="1" id="KW-0175">Coiled coil</keyword>
<evidence type="ECO:0000256" key="1">
    <source>
        <dbReference type="SAM" id="Coils"/>
    </source>
</evidence>
<name>A0A6C0J1Q2_9ZZZZ</name>
<dbReference type="AlphaFoldDB" id="A0A6C0J1Q2"/>
<protein>
    <submittedName>
        <fullName evidence="2">Uncharacterized protein</fullName>
    </submittedName>
</protein>